<dbReference type="EMBL" id="JACIIZ010000003">
    <property type="protein sequence ID" value="MBB6250717.1"/>
    <property type="molecule type" value="Genomic_DNA"/>
</dbReference>
<dbReference type="Proteomes" id="UP000539175">
    <property type="component" value="Unassembled WGS sequence"/>
</dbReference>
<dbReference type="PANTHER" id="PTHR39639:SF1">
    <property type="entry name" value="DUF262 DOMAIN-CONTAINING PROTEIN"/>
    <property type="match status" value="1"/>
</dbReference>
<dbReference type="Pfam" id="PF03235">
    <property type="entry name" value="GmrSD_N"/>
    <property type="match status" value="1"/>
</dbReference>
<accession>A0A7X0AV67</accession>
<gene>
    <name evidence="2" type="ORF">FHS74_001262</name>
</gene>
<comment type="caution">
    <text evidence="2">The sequence shown here is derived from an EMBL/GenBank/DDBJ whole genome shotgun (WGS) entry which is preliminary data.</text>
</comment>
<name>A0A7X0AV67_9PROT</name>
<organism evidence="2 3">
    <name type="scientific">Nitrospirillum iridis</name>
    <dbReference type="NCBI Taxonomy" id="765888"/>
    <lineage>
        <taxon>Bacteria</taxon>
        <taxon>Pseudomonadati</taxon>
        <taxon>Pseudomonadota</taxon>
        <taxon>Alphaproteobacteria</taxon>
        <taxon>Rhodospirillales</taxon>
        <taxon>Azospirillaceae</taxon>
        <taxon>Nitrospirillum</taxon>
    </lineage>
</organism>
<evidence type="ECO:0000313" key="2">
    <source>
        <dbReference type="EMBL" id="MBB6250717.1"/>
    </source>
</evidence>
<feature type="domain" description="GmrSD restriction endonucleases N-terminal" evidence="1">
    <location>
        <begin position="26"/>
        <end position="185"/>
    </location>
</feature>
<proteinExistence type="predicted"/>
<evidence type="ECO:0000259" key="1">
    <source>
        <dbReference type="Pfam" id="PF03235"/>
    </source>
</evidence>
<dbReference type="RefSeq" id="WP_184798573.1">
    <property type="nucleotide sequence ID" value="NZ_JACIIZ010000003.1"/>
</dbReference>
<keyword evidence="3" id="KW-1185">Reference proteome</keyword>
<dbReference type="AlphaFoldDB" id="A0A7X0AV67"/>
<sequence length="363" mass="41897">MSLEKEIENASMQIATDSYDMSVGEVINLYRDGEIIINPNFQRLFRWTDFQKSHLIESLLLGIPVPPIFVFETQEGPWELIDGLQRLSTILEFIGILRDADGNLMPPSTLTETKYLPSLEGYKWEKGSNKSSFFEKTQQLALKRAKIGVQILRKKSDEKAKFDLFRRLNSHGSVAKPQELRNCLMIMLNEDLFKFMDRLAKFPPFIRVMNQTDRSINEQGLMDYVTRFIVFSYVEYDRRLDIEEYLDEGIIDVAEDFIYGSDKIEENFFGTFELLASISEDSLKKFDGGFKGRVGQAAFEVIALGVAHNLHAIRKKKDPRTFVLDKIKSFWMTSESLSFTAAGLRGTQRIQKSIPFGQKWFKP</sequence>
<reference evidence="2 3" key="1">
    <citation type="submission" date="2020-08" db="EMBL/GenBank/DDBJ databases">
        <title>Genomic Encyclopedia of Type Strains, Phase IV (KMG-IV): sequencing the most valuable type-strain genomes for metagenomic binning, comparative biology and taxonomic classification.</title>
        <authorList>
            <person name="Goeker M."/>
        </authorList>
    </citation>
    <scope>NUCLEOTIDE SEQUENCE [LARGE SCALE GENOMIC DNA]</scope>
    <source>
        <strain evidence="2 3">DSM 22198</strain>
    </source>
</reference>
<dbReference type="PANTHER" id="PTHR39639">
    <property type="entry name" value="CHROMOSOME 16, WHOLE GENOME SHOTGUN SEQUENCE"/>
    <property type="match status" value="1"/>
</dbReference>
<dbReference type="InterPro" id="IPR004919">
    <property type="entry name" value="GmrSD_N"/>
</dbReference>
<protein>
    <recommendedName>
        <fullName evidence="1">GmrSD restriction endonucleases N-terminal domain-containing protein</fullName>
    </recommendedName>
</protein>
<evidence type="ECO:0000313" key="3">
    <source>
        <dbReference type="Proteomes" id="UP000539175"/>
    </source>
</evidence>